<keyword evidence="2" id="KW-1185">Reference proteome</keyword>
<evidence type="ECO:0000313" key="2">
    <source>
        <dbReference type="Proteomes" id="UP001221757"/>
    </source>
</evidence>
<reference evidence="1" key="1">
    <citation type="submission" date="2023-03" db="EMBL/GenBank/DDBJ databases">
        <title>Massive genome expansion in bonnet fungi (Mycena s.s.) driven by repeated elements and novel gene families across ecological guilds.</title>
        <authorList>
            <consortium name="Lawrence Berkeley National Laboratory"/>
            <person name="Harder C.B."/>
            <person name="Miyauchi S."/>
            <person name="Viragh M."/>
            <person name="Kuo A."/>
            <person name="Thoen E."/>
            <person name="Andreopoulos B."/>
            <person name="Lu D."/>
            <person name="Skrede I."/>
            <person name="Drula E."/>
            <person name="Henrissat B."/>
            <person name="Morin E."/>
            <person name="Kohler A."/>
            <person name="Barry K."/>
            <person name="LaButti K."/>
            <person name="Morin E."/>
            <person name="Salamov A."/>
            <person name="Lipzen A."/>
            <person name="Mereny Z."/>
            <person name="Hegedus B."/>
            <person name="Baldrian P."/>
            <person name="Stursova M."/>
            <person name="Weitz H."/>
            <person name="Taylor A."/>
            <person name="Grigoriev I.V."/>
            <person name="Nagy L.G."/>
            <person name="Martin F."/>
            <person name="Kauserud H."/>
        </authorList>
    </citation>
    <scope>NUCLEOTIDE SEQUENCE</scope>
    <source>
        <strain evidence="1">CBHHK067</strain>
    </source>
</reference>
<dbReference type="Proteomes" id="UP001221757">
    <property type="component" value="Unassembled WGS sequence"/>
</dbReference>
<dbReference type="AlphaFoldDB" id="A0AAD7GZ40"/>
<sequence length="123" mass="14471">MFDCPGVLLSLGSQRFFAKSIKALRPKPHHKYTSINLDRICCSVEEISKYTPTDEMIWKSIRTMTLQHLSREFFWKCVHNTFRVGDFWTRINTMEIRGIHQQTLVILPVALERSRVTGRMVGW</sequence>
<name>A0AAD7GZ40_MYCRO</name>
<accession>A0AAD7GZ40</accession>
<protein>
    <submittedName>
        <fullName evidence="1">Uncharacterized protein</fullName>
    </submittedName>
</protein>
<organism evidence="1 2">
    <name type="scientific">Mycena rosella</name>
    <name type="common">Pink bonnet</name>
    <name type="synonym">Agaricus rosellus</name>
    <dbReference type="NCBI Taxonomy" id="1033263"/>
    <lineage>
        <taxon>Eukaryota</taxon>
        <taxon>Fungi</taxon>
        <taxon>Dikarya</taxon>
        <taxon>Basidiomycota</taxon>
        <taxon>Agaricomycotina</taxon>
        <taxon>Agaricomycetes</taxon>
        <taxon>Agaricomycetidae</taxon>
        <taxon>Agaricales</taxon>
        <taxon>Marasmiineae</taxon>
        <taxon>Mycenaceae</taxon>
        <taxon>Mycena</taxon>
    </lineage>
</organism>
<comment type="caution">
    <text evidence="1">The sequence shown here is derived from an EMBL/GenBank/DDBJ whole genome shotgun (WGS) entry which is preliminary data.</text>
</comment>
<proteinExistence type="predicted"/>
<evidence type="ECO:0000313" key="1">
    <source>
        <dbReference type="EMBL" id="KAJ7708639.1"/>
    </source>
</evidence>
<dbReference type="EMBL" id="JARKIE010000003">
    <property type="protein sequence ID" value="KAJ7708639.1"/>
    <property type="molecule type" value="Genomic_DNA"/>
</dbReference>
<gene>
    <name evidence="1" type="ORF">B0H17DRAFT_1030346</name>
</gene>